<reference evidence="2 3" key="1">
    <citation type="submission" date="2014-06" db="EMBL/GenBank/DDBJ databases">
        <authorList>
            <person name="Swart Estienne"/>
        </authorList>
    </citation>
    <scope>NUCLEOTIDE SEQUENCE [LARGE SCALE GENOMIC DNA]</scope>
    <source>
        <strain evidence="2 3">130c</strain>
    </source>
</reference>
<keyword evidence="1" id="KW-0732">Signal</keyword>
<dbReference type="AlphaFoldDB" id="A0A078APM0"/>
<evidence type="ECO:0000313" key="2">
    <source>
        <dbReference type="EMBL" id="CDW83906.1"/>
    </source>
</evidence>
<protein>
    <submittedName>
        <fullName evidence="2">Uncharacterized protein</fullName>
    </submittedName>
</protein>
<keyword evidence="3" id="KW-1185">Reference proteome</keyword>
<proteinExistence type="predicted"/>
<dbReference type="EMBL" id="CCKQ01012295">
    <property type="protein sequence ID" value="CDW83906.1"/>
    <property type="molecule type" value="Genomic_DNA"/>
</dbReference>
<accession>A0A078APM0</accession>
<evidence type="ECO:0000256" key="1">
    <source>
        <dbReference type="SAM" id="SignalP"/>
    </source>
</evidence>
<dbReference type="InParanoid" id="A0A078APM0"/>
<organism evidence="2 3">
    <name type="scientific">Stylonychia lemnae</name>
    <name type="common">Ciliate</name>
    <dbReference type="NCBI Taxonomy" id="5949"/>
    <lineage>
        <taxon>Eukaryota</taxon>
        <taxon>Sar</taxon>
        <taxon>Alveolata</taxon>
        <taxon>Ciliophora</taxon>
        <taxon>Intramacronucleata</taxon>
        <taxon>Spirotrichea</taxon>
        <taxon>Stichotrichia</taxon>
        <taxon>Sporadotrichida</taxon>
        <taxon>Oxytrichidae</taxon>
        <taxon>Stylonychinae</taxon>
        <taxon>Stylonychia</taxon>
    </lineage>
</organism>
<feature type="signal peptide" evidence="1">
    <location>
        <begin position="1"/>
        <end position="21"/>
    </location>
</feature>
<dbReference type="Proteomes" id="UP000039865">
    <property type="component" value="Unassembled WGS sequence"/>
</dbReference>
<gene>
    <name evidence="2" type="primary">Contig9922.g10611</name>
    <name evidence="2" type="ORF">STYLEM_12959</name>
</gene>
<sequence length="101" mass="11343">MKIRLMLQILAIVTLISVLQAINLKDQLQVRRFDSNVVHGDDLNEQQATFWSKGKGGSGQPDNKRQVIPTIIEDVFTTKVKPMKRLTTAEISSYVQGTMSL</sequence>
<feature type="chain" id="PRO_5001729632" evidence="1">
    <location>
        <begin position="22"/>
        <end position="101"/>
    </location>
</feature>
<name>A0A078APM0_STYLE</name>
<evidence type="ECO:0000313" key="3">
    <source>
        <dbReference type="Proteomes" id="UP000039865"/>
    </source>
</evidence>